<feature type="domain" description="CxC2-like cysteine cluster KDZ transposase-associated" evidence="2">
    <location>
        <begin position="241"/>
        <end position="351"/>
    </location>
</feature>
<evidence type="ECO:0000256" key="1">
    <source>
        <dbReference type="SAM" id="MobiDB-lite"/>
    </source>
</evidence>
<gene>
    <name evidence="3" type="ORF">VNI00_018477</name>
</gene>
<evidence type="ECO:0000313" key="4">
    <source>
        <dbReference type="Proteomes" id="UP001383192"/>
    </source>
</evidence>
<proteinExistence type="predicted"/>
<feature type="compositionally biased region" description="Polar residues" evidence="1">
    <location>
        <begin position="11"/>
        <end position="20"/>
    </location>
</feature>
<protein>
    <recommendedName>
        <fullName evidence="2">CxC2-like cysteine cluster KDZ transposase-associated domain-containing protein</fullName>
    </recommendedName>
</protein>
<dbReference type="Proteomes" id="UP001383192">
    <property type="component" value="Unassembled WGS sequence"/>
</dbReference>
<evidence type="ECO:0000313" key="3">
    <source>
        <dbReference type="EMBL" id="KAK7017988.1"/>
    </source>
</evidence>
<dbReference type="Pfam" id="PF18803">
    <property type="entry name" value="CxC2"/>
    <property type="match status" value="1"/>
</dbReference>
<comment type="caution">
    <text evidence="3">The sequence shown here is derived from an EMBL/GenBank/DDBJ whole genome shotgun (WGS) entry which is preliminary data.</text>
</comment>
<keyword evidence="4" id="KW-1185">Reference proteome</keyword>
<accession>A0AAW0AYV7</accession>
<name>A0AAW0AYV7_9AGAR</name>
<reference evidence="3 4" key="1">
    <citation type="submission" date="2024-01" db="EMBL/GenBank/DDBJ databases">
        <title>A draft genome for a cacao thread blight-causing isolate of Paramarasmius palmivorus.</title>
        <authorList>
            <person name="Baruah I.K."/>
            <person name="Bukari Y."/>
            <person name="Amoako-Attah I."/>
            <person name="Meinhardt L.W."/>
            <person name="Bailey B.A."/>
            <person name="Cohen S.P."/>
        </authorList>
    </citation>
    <scope>NUCLEOTIDE SEQUENCE [LARGE SCALE GENOMIC DNA]</scope>
    <source>
        <strain evidence="3 4">GH-12</strain>
    </source>
</reference>
<feature type="non-terminal residue" evidence="3">
    <location>
        <position position="476"/>
    </location>
</feature>
<evidence type="ECO:0000259" key="2">
    <source>
        <dbReference type="Pfam" id="PF18803"/>
    </source>
</evidence>
<dbReference type="EMBL" id="JAYKXP010000238">
    <property type="protein sequence ID" value="KAK7017988.1"/>
    <property type="molecule type" value="Genomic_DNA"/>
</dbReference>
<dbReference type="InterPro" id="IPR041457">
    <property type="entry name" value="CxC2_KDZ-assoc"/>
</dbReference>
<organism evidence="3 4">
    <name type="scientific">Paramarasmius palmivorus</name>
    <dbReference type="NCBI Taxonomy" id="297713"/>
    <lineage>
        <taxon>Eukaryota</taxon>
        <taxon>Fungi</taxon>
        <taxon>Dikarya</taxon>
        <taxon>Basidiomycota</taxon>
        <taxon>Agaricomycotina</taxon>
        <taxon>Agaricomycetes</taxon>
        <taxon>Agaricomycetidae</taxon>
        <taxon>Agaricales</taxon>
        <taxon>Marasmiineae</taxon>
        <taxon>Marasmiaceae</taxon>
        <taxon>Paramarasmius</taxon>
    </lineage>
</organism>
<feature type="compositionally biased region" description="Low complexity" evidence="1">
    <location>
        <begin position="91"/>
        <end position="129"/>
    </location>
</feature>
<dbReference type="AlphaFoldDB" id="A0AAW0AYV7"/>
<sequence length="476" mass="53365">MRKRGRKQREPTQYTAADFSSDSDEEVQQRSKRSKDHSAYVSSLSRDGHRIIAKLLSFGLPTPMKRPIQPTTDSASMDVDEAAGSSGGDSSGNSEGSNSSNGDPNDSNSSSSTSGADRSSSGSSSISEGGEMEDIPWAGIDDPAPSSPKDREQRKKEQYLDEWIGVRSEYLCILMIGEGRGAGSHSSCRRCNIGGRIPRYRCRDCFSLGLLCKECTLESHQERPLDIIEMWNGRFFEHITLVNMGLVVQLGHLSNTLCPAPNSHVPKNFTVLHTNGLHRIRVQYCGCGEAGELLQMRQQLLSHQWYPATTKVPQTCFTFRLLEHYHMMTLVGKITSYDYYRGLEKLTDNSGSFAFKNRYDAFRRVTREWRHLKSLKRGGRGNDASRTIEHTEPGELAVLCPACPRPGINLPDDWTRAKENERFIYTFFLAVDACFRLKWKMVSSEASDPGFGTGWSYMVPDVPYRQYLLGMTSATE</sequence>
<feature type="region of interest" description="Disordered" evidence="1">
    <location>
        <begin position="1"/>
        <end position="155"/>
    </location>
</feature>